<dbReference type="OrthoDB" id="71962at2759"/>
<dbReference type="CDD" id="cd06548">
    <property type="entry name" value="GH18_chitinase"/>
    <property type="match status" value="1"/>
</dbReference>
<dbReference type="InterPro" id="IPR001223">
    <property type="entry name" value="Glyco_hydro18_cat"/>
</dbReference>
<gene>
    <name evidence="2" type="ORF">ACHHYP_03576</name>
</gene>
<dbReference type="SMART" id="SM00636">
    <property type="entry name" value="Glyco_18"/>
    <property type="match status" value="1"/>
</dbReference>
<evidence type="ECO:0000313" key="2">
    <source>
        <dbReference type="EMBL" id="OQS00451.1"/>
    </source>
</evidence>
<dbReference type="Gene3D" id="3.20.20.80">
    <property type="entry name" value="Glycosidases"/>
    <property type="match status" value="1"/>
</dbReference>
<evidence type="ECO:0000313" key="3">
    <source>
        <dbReference type="Proteomes" id="UP000243579"/>
    </source>
</evidence>
<evidence type="ECO:0000259" key="1">
    <source>
        <dbReference type="PROSITE" id="PS51910"/>
    </source>
</evidence>
<sequence>MVRVALALAWGVTCVAGLGAFRNVVYFLEWGVYRDFHIANLDWSRTTHVNYAFAMPQADGSIKFLDEFAATERIYGRDLGPGAVQGCFGQVNKFKRRFRGTKFGLSFGGWSGSGPFPAIAASPSLRTTFVSNAVALMIDLGLDFIDIDWEYPSRDQLPAFSALLRDLRSALHQLPFRAELSIAAPGFPAQWGTATASICEHVDFLNLMTYEYAGTWSGRAAFHSNLFPSPQLPGSSSVDAAVTDYLRNKCPSEKLVVGVPLYGKAFEHTRGLFATFAPPTTGSHGPDGLWDYKDIAPTAVARFDAVAKATYAYNSSTRTVTVYDDPRSVAAKVAYIKQHRLGGLMFWEASGDAPAGSNASLLTTFTTLVGKENMDFRVNNLQYPHSRYTNVRRPNFLGGYDD</sequence>
<dbReference type="SUPFAM" id="SSF54556">
    <property type="entry name" value="Chitinase insertion domain"/>
    <property type="match status" value="1"/>
</dbReference>
<dbReference type="GO" id="GO:0008061">
    <property type="term" value="F:chitin binding"/>
    <property type="evidence" value="ECO:0007669"/>
    <property type="project" value="InterPro"/>
</dbReference>
<dbReference type="PANTHER" id="PTHR11177">
    <property type="entry name" value="CHITINASE"/>
    <property type="match status" value="1"/>
</dbReference>
<dbReference type="PROSITE" id="PS51910">
    <property type="entry name" value="GH18_2"/>
    <property type="match status" value="1"/>
</dbReference>
<dbReference type="AlphaFoldDB" id="A0A1V9ZR64"/>
<accession>A0A1V9ZR64</accession>
<keyword evidence="3" id="KW-1185">Reference proteome</keyword>
<dbReference type="InterPro" id="IPR050314">
    <property type="entry name" value="Glycosyl_Hydrlase_18"/>
</dbReference>
<proteinExistence type="predicted"/>
<dbReference type="GO" id="GO:0005975">
    <property type="term" value="P:carbohydrate metabolic process"/>
    <property type="evidence" value="ECO:0007669"/>
    <property type="project" value="InterPro"/>
</dbReference>
<dbReference type="STRING" id="1202772.A0A1V9ZR64"/>
<protein>
    <recommendedName>
        <fullName evidence="1">GH18 domain-containing protein</fullName>
    </recommendedName>
</protein>
<dbReference type="InterPro" id="IPR011583">
    <property type="entry name" value="Chitinase_II/V-like_cat"/>
</dbReference>
<dbReference type="InterPro" id="IPR017853">
    <property type="entry name" value="GH"/>
</dbReference>
<reference evidence="2 3" key="1">
    <citation type="journal article" date="2014" name="Genome Biol. Evol.">
        <title>The secreted proteins of Achlya hypogyna and Thraustotheca clavata identify the ancestral oomycete secretome and reveal gene acquisitions by horizontal gene transfer.</title>
        <authorList>
            <person name="Misner I."/>
            <person name="Blouin N."/>
            <person name="Leonard G."/>
            <person name="Richards T.A."/>
            <person name="Lane C.E."/>
        </authorList>
    </citation>
    <scope>NUCLEOTIDE SEQUENCE [LARGE SCALE GENOMIC DNA]</scope>
    <source>
        <strain evidence="2 3">ATCC 48635</strain>
    </source>
</reference>
<dbReference type="EMBL" id="JNBR01000031">
    <property type="protein sequence ID" value="OQS00451.1"/>
    <property type="molecule type" value="Genomic_DNA"/>
</dbReference>
<dbReference type="Gene3D" id="3.10.50.10">
    <property type="match status" value="1"/>
</dbReference>
<name>A0A1V9ZR64_ACHHY</name>
<dbReference type="PANTHER" id="PTHR11177:SF317">
    <property type="entry name" value="CHITINASE 12-RELATED"/>
    <property type="match status" value="1"/>
</dbReference>
<dbReference type="Pfam" id="PF00704">
    <property type="entry name" value="Glyco_hydro_18"/>
    <property type="match status" value="1"/>
</dbReference>
<feature type="domain" description="GH18" evidence="1">
    <location>
        <begin position="21"/>
        <end position="372"/>
    </location>
</feature>
<dbReference type="SUPFAM" id="SSF51445">
    <property type="entry name" value="(Trans)glycosidases"/>
    <property type="match status" value="1"/>
</dbReference>
<dbReference type="Proteomes" id="UP000243579">
    <property type="component" value="Unassembled WGS sequence"/>
</dbReference>
<dbReference type="InterPro" id="IPR029070">
    <property type="entry name" value="Chitinase_insertion_sf"/>
</dbReference>
<organism evidence="2 3">
    <name type="scientific">Achlya hypogyna</name>
    <name type="common">Oomycete</name>
    <name type="synonym">Protoachlya hypogyna</name>
    <dbReference type="NCBI Taxonomy" id="1202772"/>
    <lineage>
        <taxon>Eukaryota</taxon>
        <taxon>Sar</taxon>
        <taxon>Stramenopiles</taxon>
        <taxon>Oomycota</taxon>
        <taxon>Saprolegniomycetes</taxon>
        <taxon>Saprolegniales</taxon>
        <taxon>Achlyaceae</taxon>
        <taxon>Achlya</taxon>
    </lineage>
</organism>
<comment type="caution">
    <text evidence="2">The sequence shown here is derived from an EMBL/GenBank/DDBJ whole genome shotgun (WGS) entry which is preliminary data.</text>
</comment>